<dbReference type="Pfam" id="PF00310">
    <property type="entry name" value="GATase_2"/>
    <property type="match status" value="1"/>
</dbReference>
<evidence type="ECO:0000256" key="3">
    <source>
        <dbReference type="ARBA" id="ARBA00009716"/>
    </source>
</evidence>
<dbReference type="PROSITE" id="PS51278">
    <property type="entry name" value="GATASE_TYPE_2"/>
    <property type="match status" value="1"/>
</dbReference>
<keyword evidence="9" id="KW-0560">Oxidoreductase</keyword>
<name>K0UBR6_MYCVA</name>
<dbReference type="GO" id="GO:0046872">
    <property type="term" value="F:metal ion binding"/>
    <property type="evidence" value="ECO:0007669"/>
    <property type="project" value="UniProtKB-KW"/>
</dbReference>
<dbReference type="EMBL" id="ALQA01000125">
    <property type="protein sequence ID" value="EJZ04341.1"/>
    <property type="molecule type" value="Genomic_DNA"/>
</dbReference>
<dbReference type="PANTHER" id="PTHR11938:SF133">
    <property type="entry name" value="GLUTAMATE SYNTHASE (NADH)"/>
    <property type="match status" value="1"/>
</dbReference>
<dbReference type="GO" id="GO:0006537">
    <property type="term" value="P:glutamate biosynthetic process"/>
    <property type="evidence" value="ECO:0007669"/>
    <property type="project" value="UniProtKB-KW"/>
</dbReference>
<evidence type="ECO:0000256" key="6">
    <source>
        <dbReference type="ARBA" id="ARBA00022643"/>
    </source>
</evidence>
<dbReference type="Gene3D" id="3.60.20.10">
    <property type="entry name" value="Glutamine Phosphoribosylpyrophosphate, subunit 1, domain 1"/>
    <property type="match status" value="1"/>
</dbReference>
<evidence type="ECO:0000256" key="8">
    <source>
        <dbReference type="ARBA" id="ARBA00022962"/>
    </source>
</evidence>
<dbReference type="Proteomes" id="UP000006072">
    <property type="component" value="Unassembled WGS sequence"/>
</dbReference>
<dbReference type="PANTHER" id="PTHR11938">
    <property type="entry name" value="FAD NADPH DEHYDROGENASE/OXIDOREDUCTASE"/>
    <property type="match status" value="1"/>
</dbReference>
<comment type="cofactor">
    <cofactor evidence="1">
        <name>FMN</name>
        <dbReference type="ChEBI" id="CHEBI:58210"/>
    </cofactor>
</comment>
<comment type="caution">
    <text evidence="16">The sequence shown here is derived from an EMBL/GenBank/DDBJ whole genome shotgun (WGS) entry which is preliminary data.</text>
</comment>
<keyword evidence="10" id="KW-0408">Iron</keyword>
<dbReference type="eggNOG" id="COG0067">
    <property type="taxonomic scope" value="Bacteria"/>
</dbReference>
<evidence type="ECO:0000256" key="7">
    <source>
        <dbReference type="ARBA" id="ARBA00022723"/>
    </source>
</evidence>
<comment type="pathway">
    <text evidence="14">Amino-acid biosynthesis.</text>
</comment>
<evidence type="ECO:0000259" key="15">
    <source>
        <dbReference type="PROSITE" id="PS51278"/>
    </source>
</evidence>
<evidence type="ECO:0000256" key="2">
    <source>
        <dbReference type="ARBA" id="ARBA00001927"/>
    </source>
</evidence>
<comment type="cofactor">
    <cofactor evidence="2">
        <name>[3Fe-4S] cluster</name>
        <dbReference type="ChEBI" id="CHEBI:21137"/>
    </cofactor>
</comment>
<evidence type="ECO:0000313" key="17">
    <source>
        <dbReference type="Proteomes" id="UP000006072"/>
    </source>
</evidence>
<evidence type="ECO:0000256" key="12">
    <source>
        <dbReference type="ARBA" id="ARBA00023164"/>
    </source>
</evidence>
<keyword evidence="17" id="KW-1185">Reference proteome</keyword>
<evidence type="ECO:0000256" key="10">
    <source>
        <dbReference type="ARBA" id="ARBA00023004"/>
    </source>
</evidence>
<evidence type="ECO:0000256" key="13">
    <source>
        <dbReference type="ARBA" id="ARBA00023291"/>
    </source>
</evidence>
<dbReference type="InterPro" id="IPR050711">
    <property type="entry name" value="ET-N_metabolism_enzyme"/>
</dbReference>
<keyword evidence="12" id="KW-0314">Glutamate biosynthesis</keyword>
<proteinExistence type="inferred from homology"/>
<feature type="domain" description="Glutamine amidotransferase type-2" evidence="15">
    <location>
        <begin position="24"/>
        <end position="133"/>
    </location>
</feature>
<dbReference type="GO" id="GO:0051538">
    <property type="term" value="F:3 iron, 4 sulfur cluster binding"/>
    <property type="evidence" value="ECO:0007669"/>
    <property type="project" value="UniProtKB-KW"/>
</dbReference>
<evidence type="ECO:0000256" key="11">
    <source>
        <dbReference type="ARBA" id="ARBA00023014"/>
    </source>
</evidence>
<evidence type="ECO:0000256" key="4">
    <source>
        <dbReference type="ARBA" id="ARBA00022605"/>
    </source>
</evidence>
<reference evidence="16 17" key="1">
    <citation type="journal article" date="2012" name="J. Bacteriol.">
        <title>Complete Genome Sequence of Mycobacterium vaccae Type Strain ATCC 25954.</title>
        <authorList>
            <person name="Ho Y.S."/>
            <person name="Adroub S.A."/>
            <person name="Abadi M."/>
            <person name="Al Alwan B."/>
            <person name="Alkhateeb R."/>
            <person name="Gao G."/>
            <person name="Ragab A."/>
            <person name="Ali S."/>
            <person name="van Soolingen D."/>
            <person name="Bitter W."/>
            <person name="Pain A."/>
            <person name="Abdallah A.M."/>
        </authorList>
    </citation>
    <scope>NUCLEOTIDE SEQUENCE [LARGE SCALE GENOMIC DNA]</scope>
    <source>
        <strain evidence="16 17">ATCC 25954</strain>
    </source>
</reference>
<keyword evidence="6" id="KW-0288">FMN</keyword>
<comment type="similarity">
    <text evidence="3">Belongs to the glutamate synthase family.</text>
</comment>
<keyword evidence="4" id="KW-0028">Amino-acid biosynthesis</keyword>
<keyword evidence="5" id="KW-0285">Flavoprotein</keyword>
<dbReference type="AlphaFoldDB" id="K0UBR6"/>
<evidence type="ECO:0000313" key="16">
    <source>
        <dbReference type="EMBL" id="EJZ04341.1"/>
    </source>
</evidence>
<keyword evidence="7" id="KW-0479">Metal-binding</keyword>
<sequence length="133" mass="13702">MSMLYSALPEPQGLYDPGNEADSCGVAMVVDIQGRRSHSIVADGLVALEHLEHRGAAGAEATSGDGAGILIQLPVALLGEVVDFPLPDPTSDGANTFAAGICFLPQDRAARENACETVEAIAVEEGSRSARLA</sequence>
<organism evidence="16 17">
    <name type="scientific">Mycolicibacterium vaccae ATCC 25954</name>
    <dbReference type="NCBI Taxonomy" id="1194972"/>
    <lineage>
        <taxon>Bacteria</taxon>
        <taxon>Bacillati</taxon>
        <taxon>Actinomycetota</taxon>
        <taxon>Actinomycetes</taxon>
        <taxon>Mycobacteriales</taxon>
        <taxon>Mycobacteriaceae</taxon>
        <taxon>Mycolicibacterium</taxon>
    </lineage>
</organism>
<protein>
    <submittedName>
        <fullName evidence="16">Glutamate synthase</fullName>
    </submittedName>
</protein>
<evidence type="ECO:0000256" key="5">
    <source>
        <dbReference type="ARBA" id="ARBA00022630"/>
    </source>
</evidence>
<keyword evidence="13" id="KW-0003">3Fe-4S</keyword>
<gene>
    <name evidence="16" type="ORF">MVAC_29238</name>
</gene>
<dbReference type="InterPro" id="IPR029055">
    <property type="entry name" value="Ntn_hydrolases_N"/>
</dbReference>
<evidence type="ECO:0000256" key="14">
    <source>
        <dbReference type="ARBA" id="ARBA00029440"/>
    </source>
</evidence>
<evidence type="ECO:0000256" key="1">
    <source>
        <dbReference type="ARBA" id="ARBA00001917"/>
    </source>
</evidence>
<dbReference type="PATRIC" id="fig|1194972.3.peg.5790"/>
<keyword evidence="8" id="KW-0315">Glutamine amidotransferase</keyword>
<dbReference type="HOGENOM" id="CLU_1904453_0_0_11"/>
<evidence type="ECO:0000256" key="9">
    <source>
        <dbReference type="ARBA" id="ARBA00023002"/>
    </source>
</evidence>
<accession>K0UBR6</accession>
<dbReference type="GO" id="GO:0019676">
    <property type="term" value="P:ammonia assimilation cycle"/>
    <property type="evidence" value="ECO:0007669"/>
    <property type="project" value="TreeGrafter"/>
</dbReference>
<dbReference type="GO" id="GO:0015930">
    <property type="term" value="F:glutamate synthase activity"/>
    <property type="evidence" value="ECO:0007669"/>
    <property type="project" value="TreeGrafter"/>
</dbReference>
<keyword evidence="11" id="KW-0411">Iron-sulfur</keyword>
<dbReference type="InterPro" id="IPR017932">
    <property type="entry name" value="GATase_2_dom"/>
</dbReference>
<dbReference type="SUPFAM" id="SSF56235">
    <property type="entry name" value="N-terminal nucleophile aminohydrolases (Ntn hydrolases)"/>
    <property type="match status" value="1"/>
</dbReference>